<dbReference type="RefSeq" id="WP_011543173.1">
    <property type="nucleotide sequence ID" value="NC_008048.1"/>
</dbReference>
<dbReference type="Proteomes" id="UP000006578">
    <property type="component" value="Chromosome"/>
</dbReference>
<dbReference type="HOGENOM" id="CLU_062432_2_0_5"/>
<proteinExistence type="inferred from homology"/>
<sequence length="276" mass="29384">MMMNAINQPRPPARIAAPVLDAVQRAAARTGIDFDYLFDVARVESGYDPNARASTSSARGLYQFTKQTWLATLERHGASHGLAWAADAISRDASGRLSVADPVLRDQIFALRDDPSAAASMAAALTGDNRAYLESRIGRSAEPVDLYLAHFLGSAGAARFLTALAADPDQPGAPMMPEAAAANRSVFYAGDGRMRSLAEIRDRFRAKLDDGGKTDNLKPHAPLGWRAEARSSSGLANGAGRPPLQMMEIRPMPQKLSMGFAADAYRRLAALSGGAA</sequence>
<evidence type="ECO:0000256" key="1">
    <source>
        <dbReference type="ARBA" id="ARBA00009387"/>
    </source>
</evidence>
<evidence type="ECO:0000313" key="4">
    <source>
        <dbReference type="Proteomes" id="UP000006578"/>
    </source>
</evidence>
<dbReference type="KEGG" id="sal:Sala_2904"/>
<dbReference type="SUPFAM" id="SSF53955">
    <property type="entry name" value="Lysozyme-like"/>
    <property type="match status" value="1"/>
</dbReference>
<dbReference type="STRING" id="317655.Sala_2904"/>
<dbReference type="eggNOG" id="COG0741">
    <property type="taxonomic scope" value="Bacteria"/>
</dbReference>
<keyword evidence="4" id="KW-1185">Reference proteome</keyword>
<dbReference type="EMBL" id="CP000356">
    <property type="protein sequence ID" value="ABF54609.1"/>
    <property type="molecule type" value="Genomic_DNA"/>
</dbReference>
<name>Q1GP13_SPHAL</name>
<comment type="similarity">
    <text evidence="1">Belongs to the virb1 family.</text>
</comment>
<organism evidence="3 4">
    <name type="scientific">Sphingopyxis alaskensis (strain DSM 13593 / LMG 18877 / RB2256)</name>
    <name type="common">Sphingomonas alaskensis</name>
    <dbReference type="NCBI Taxonomy" id="317655"/>
    <lineage>
        <taxon>Bacteria</taxon>
        <taxon>Pseudomonadati</taxon>
        <taxon>Pseudomonadota</taxon>
        <taxon>Alphaproteobacteria</taxon>
        <taxon>Sphingomonadales</taxon>
        <taxon>Sphingomonadaceae</taxon>
        <taxon>Sphingopyxis</taxon>
    </lineage>
</organism>
<protein>
    <submittedName>
        <fullName evidence="3">Lytic transglycosylase, catalytic</fullName>
    </submittedName>
</protein>
<evidence type="ECO:0000259" key="2">
    <source>
        <dbReference type="Pfam" id="PF01464"/>
    </source>
</evidence>
<accession>Q1GP13</accession>
<dbReference type="InterPro" id="IPR023346">
    <property type="entry name" value="Lysozyme-like_dom_sf"/>
</dbReference>
<feature type="domain" description="Transglycosylase SLT" evidence="2">
    <location>
        <begin position="22"/>
        <end position="71"/>
    </location>
</feature>
<dbReference type="Pfam" id="PF01464">
    <property type="entry name" value="SLT"/>
    <property type="match status" value="1"/>
</dbReference>
<dbReference type="CAZy" id="GH23">
    <property type="family name" value="Glycoside Hydrolase Family 23"/>
</dbReference>
<dbReference type="AlphaFoldDB" id="Q1GP13"/>
<evidence type="ECO:0000313" key="3">
    <source>
        <dbReference type="EMBL" id="ABF54609.1"/>
    </source>
</evidence>
<dbReference type="Gene3D" id="1.10.530.10">
    <property type="match status" value="1"/>
</dbReference>
<reference evidence="3 4" key="1">
    <citation type="journal article" date="2009" name="Proc. Natl. Acad. Sci. U.S.A.">
        <title>The genomic basis of trophic strategy in marine bacteria.</title>
        <authorList>
            <person name="Lauro F.M."/>
            <person name="McDougald D."/>
            <person name="Thomas T."/>
            <person name="Williams T.J."/>
            <person name="Egan S."/>
            <person name="Rice S."/>
            <person name="DeMaere M.Z."/>
            <person name="Ting L."/>
            <person name="Ertan H."/>
            <person name="Johnson J."/>
            <person name="Ferriera S."/>
            <person name="Lapidus A."/>
            <person name="Anderson I."/>
            <person name="Kyrpides N."/>
            <person name="Munk A.C."/>
            <person name="Detter C."/>
            <person name="Han C.S."/>
            <person name="Brown M.V."/>
            <person name="Robb F.T."/>
            <person name="Kjelleberg S."/>
            <person name="Cavicchioli R."/>
        </authorList>
    </citation>
    <scope>NUCLEOTIDE SEQUENCE [LARGE SCALE GENOMIC DNA]</scope>
    <source>
        <strain evidence="4">DSM 13593 / LMG 18877 / RB2256</strain>
    </source>
</reference>
<dbReference type="InterPro" id="IPR008258">
    <property type="entry name" value="Transglycosylase_SLT_dom_1"/>
</dbReference>
<gene>
    <name evidence="3" type="ordered locus">Sala_2904</name>
</gene>